<protein>
    <submittedName>
        <fullName evidence="2">Uncharacterized protein</fullName>
    </submittedName>
</protein>
<dbReference type="SUPFAM" id="SSF50242">
    <property type="entry name" value="TIMP-like"/>
    <property type="match status" value="1"/>
</dbReference>
<feature type="signal peptide" evidence="1">
    <location>
        <begin position="1"/>
        <end position="18"/>
    </location>
</feature>
<dbReference type="RefSeq" id="WP_198569719.1">
    <property type="nucleotide sequence ID" value="NZ_CP066167.1"/>
</dbReference>
<sequence length="164" mass="17912">MKIILTLIAMLFSIHSLACSCDGPPDFDKDFKESEVVAFVKVCEAHLEERSYKASRLNNKTGEWSNVVETEVVLAATGLVEEQFKGSPVKSIKIRGENPSSSCHVPIEVGKTYVVFVGTNGYAHIGVCSSTVQPRYLGIEYIRKLNPKSSNKLSKRGAINCAAS</sequence>
<organism evidence="2 3">
    <name type="scientific">Spongiibacter nanhainus</name>
    <dbReference type="NCBI Taxonomy" id="2794344"/>
    <lineage>
        <taxon>Bacteria</taxon>
        <taxon>Pseudomonadati</taxon>
        <taxon>Pseudomonadota</taxon>
        <taxon>Gammaproteobacteria</taxon>
        <taxon>Cellvibrionales</taxon>
        <taxon>Spongiibacteraceae</taxon>
        <taxon>Spongiibacter</taxon>
    </lineage>
</organism>
<feature type="chain" id="PRO_5032513580" evidence="1">
    <location>
        <begin position="19"/>
        <end position="164"/>
    </location>
</feature>
<keyword evidence="1" id="KW-0732">Signal</keyword>
<dbReference type="Proteomes" id="UP000596063">
    <property type="component" value="Chromosome"/>
</dbReference>
<keyword evidence="3" id="KW-1185">Reference proteome</keyword>
<dbReference type="EMBL" id="CP066167">
    <property type="protein sequence ID" value="QQD18221.1"/>
    <property type="molecule type" value="Genomic_DNA"/>
</dbReference>
<dbReference type="InterPro" id="IPR008993">
    <property type="entry name" value="TIMP-like_OB-fold"/>
</dbReference>
<reference evidence="2 3" key="1">
    <citation type="submission" date="2020-12" db="EMBL/GenBank/DDBJ databases">
        <authorList>
            <person name="Shan Y."/>
        </authorList>
    </citation>
    <scope>NUCLEOTIDE SEQUENCE [LARGE SCALE GENOMIC DNA]</scope>
    <source>
        <strain evidence="3">csc3.9</strain>
    </source>
</reference>
<dbReference type="PROSITE" id="PS51257">
    <property type="entry name" value="PROKAR_LIPOPROTEIN"/>
    <property type="match status" value="1"/>
</dbReference>
<gene>
    <name evidence="2" type="ORF">I6N98_18100</name>
</gene>
<accession>A0A7T4R0L0</accession>
<proteinExistence type="predicted"/>
<evidence type="ECO:0000313" key="3">
    <source>
        <dbReference type="Proteomes" id="UP000596063"/>
    </source>
</evidence>
<evidence type="ECO:0000256" key="1">
    <source>
        <dbReference type="SAM" id="SignalP"/>
    </source>
</evidence>
<name>A0A7T4R0L0_9GAMM</name>
<dbReference type="Gene3D" id="2.40.50.120">
    <property type="match status" value="1"/>
</dbReference>
<dbReference type="KEGG" id="snan:I6N98_18100"/>
<evidence type="ECO:0000313" key="2">
    <source>
        <dbReference type="EMBL" id="QQD18221.1"/>
    </source>
</evidence>
<dbReference type="AlphaFoldDB" id="A0A7T4R0L0"/>